<evidence type="ECO:0000256" key="3">
    <source>
        <dbReference type="ARBA" id="ARBA00012374"/>
    </source>
</evidence>
<proteinExistence type="inferred from homology"/>
<dbReference type="AlphaFoldDB" id="A0A1H2WR66"/>
<feature type="transmembrane region" description="Helical" evidence="17">
    <location>
        <begin position="212"/>
        <end position="235"/>
    </location>
</feature>
<evidence type="ECO:0000256" key="16">
    <source>
        <dbReference type="ARBA" id="ARBA00047594"/>
    </source>
</evidence>
<comment type="similarity">
    <text evidence="2 17">Belongs to the UppP family.</text>
</comment>
<evidence type="ECO:0000256" key="4">
    <source>
        <dbReference type="ARBA" id="ARBA00021581"/>
    </source>
</evidence>
<dbReference type="EMBL" id="BSRA01000001">
    <property type="protein sequence ID" value="GLV12589.1"/>
    <property type="molecule type" value="Genomic_DNA"/>
</dbReference>
<comment type="function">
    <text evidence="17">Catalyzes the dephosphorylation of undecaprenyl diphosphate (UPP). Confers resistance to bacitracin.</text>
</comment>
<evidence type="ECO:0000256" key="1">
    <source>
        <dbReference type="ARBA" id="ARBA00004651"/>
    </source>
</evidence>
<feature type="transmembrane region" description="Helical" evidence="17">
    <location>
        <begin position="42"/>
        <end position="60"/>
    </location>
</feature>
<evidence type="ECO:0000256" key="7">
    <source>
        <dbReference type="ARBA" id="ARBA00022801"/>
    </source>
</evidence>
<keyword evidence="13 17" id="KW-0961">Cell wall biogenesis/degradation</keyword>
<evidence type="ECO:0000256" key="11">
    <source>
        <dbReference type="ARBA" id="ARBA00023136"/>
    </source>
</evidence>
<evidence type="ECO:0000256" key="9">
    <source>
        <dbReference type="ARBA" id="ARBA00022984"/>
    </source>
</evidence>
<protein>
    <recommendedName>
        <fullName evidence="4 17">Undecaprenyl-diphosphatase</fullName>
        <ecNumber evidence="3 17">3.6.1.27</ecNumber>
    </recommendedName>
    <alternativeName>
        <fullName evidence="15 17">Bacitracin resistance protein</fullName>
    </alternativeName>
    <alternativeName>
        <fullName evidence="14 17">Undecaprenyl pyrophosphate phosphatase</fullName>
    </alternativeName>
</protein>
<keyword evidence="9 17" id="KW-0573">Peptidoglycan synthesis</keyword>
<evidence type="ECO:0000256" key="10">
    <source>
        <dbReference type="ARBA" id="ARBA00022989"/>
    </source>
</evidence>
<feature type="transmembrane region" description="Helical" evidence="17">
    <location>
        <begin position="100"/>
        <end position="121"/>
    </location>
</feature>
<dbReference type="GO" id="GO:0071555">
    <property type="term" value="P:cell wall organization"/>
    <property type="evidence" value="ECO:0007669"/>
    <property type="project" value="UniProtKB-KW"/>
</dbReference>
<evidence type="ECO:0000256" key="12">
    <source>
        <dbReference type="ARBA" id="ARBA00023251"/>
    </source>
</evidence>
<dbReference type="RefSeq" id="WP_040290054.1">
    <property type="nucleotide sequence ID" value="NZ_BSRA01000001.1"/>
</dbReference>
<evidence type="ECO:0000256" key="14">
    <source>
        <dbReference type="ARBA" id="ARBA00032707"/>
    </source>
</evidence>
<dbReference type="PANTHER" id="PTHR30622">
    <property type="entry name" value="UNDECAPRENYL-DIPHOSPHATASE"/>
    <property type="match status" value="1"/>
</dbReference>
<dbReference type="EC" id="3.6.1.27" evidence="3 17"/>
<keyword evidence="5 17" id="KW-1003">Cell membrane</keyword>
<reference evidence="20" key="2">
    <citation type="submission" date="2016-10" db="EMBL/GenBank/DDBJ databases">
        <authorList>
            <person name="Varghese N."/>
        </authorList>
    </citation>
    <scope>NUCLEOTIDE SEQUENCE [LARGE SCALE GENOMIC DNA]</scope>
    <source>
        <strain evidence="20">DSM 12489</strain>
    </source>
</reference>
<dbReference type="STRING" id="89784.SAMN04489725_11651"/>
<keyword evidence="11 17" id="KW-0472">Membrane</keyword>
<evidence type="ECO:0000313" key="18">
    <source>
        <dbReference type="EMBL" id="GLV12589.1"/>
    </source>
</evidence>
<keyword evidence="6 17" id="KW-0812">Transmembrane</keyword>
<feature type="transmembrane region" description="Helical" evidence="17">
    <location>
        <begin position="242"/>
        <end position="264"/>
    </location>
</feature>
<evidence type="ECO:0000256" key="8">
    <source>
        <dbReference type="ARBA" id="ARBA00022960"/>
    </source>
</evidence>
<accession>A0A1H2WR66</accession>
<keyword evidence="7 17" id="KW-0378">Hydrolase</keyword>
<keyword evidence="12 17" id="KW-0046">Antibiotic resistance</keyword>
<dbReference type="GO" id="GO:0050380">
    <property type="term" value="F:undecaprenyl-diphosphatase activity"/>
    <property type="evidence" value="ECO:0007669"/>
    <property type="project" value="UniProtKB-UniRule"/>
</dbReference>
<dbReference type="PANTHER" id="PTHR30622:SF4">
    <property type="entry name" value="UNDECAPRENYL-DIPHOSPHATASE"/>
    <property type="match status" value="1"/>
</dbReference>
<dbReference type="GO" id="GO:0046677">
    <property type="term" value="P:response to antibiotic"/>
    <property type="evidence" value="ECO:0007669"/>
    <property type="project" value="UniProtKB-UniRule"/>
</dbReference>
<dbReference type="GO" id="GO:0005886">
    <property type="term" value="C:plasma membrane"/>
    <property type="evidence" value="ECO:0007669"/>
    <property type="project" value="UniProtKB-SubCell"/>
</dbReference>
<evidence type="ECO:0000313" key="19">
    <source>
        <dbReference type="EMBL" id="SDW83071.1"/>
    </source>
</evidence>
<evidence type="ECO:0000256" key="15">
    <source>
        <dbReference type="ARBA" id="ARBA00032932"/>
    </source>
</evidence>
<feature type="transmembrane region" description="Helical" evidence="17">
    <location>
        <begin position="173"/>
        <end position="192"/>
    </location>
</feature>
<dbReference type="Proteomes" id="UP001157137">
    <property type="component" value="Unassembled WGS sequence"/>
</dbReference>
<organism evidence="19 20">
    <name type="scientific">Alicyclobacillus hesperidum</name>
    <dbReference type="NCBI Taxonomy" id="89784"/>
    <lineage>
        <taxon>Bacteria</taxon>
        <taxon>Bacillati</taxon>
        <taxon>Bacillota</taxon>
        <taxon>Bacilli</taxon>
        <taxon>Bacillales</taxon>
        <taxon>Alicyclobacillaceae</taxon>
        <taxon>Alicyclobacillus</taxon>
    </lineage>
</organism>
<evidence type="ECO:0000313" key="20">
    <source>
        <dbReference type="Proteomes" id="UP000182589"/>
    </source>
</evidence>
<dbReference type="HAMAP" id="MF_01006">
    <property type="entry name" value="Undec_diphosphatase"/>
    <property type="match status" value="1"/>
</dbReference>
<dbReference type="InterPro" id="IPR003824">
    <property type="entry name" value="UppP"/>
</dbReference>
<comment type="miscellaneous">
    <text evidence="17">Bacitracin is thought to be involved in the inhibition of peptidoglycan synthesis by sequestering undecaprenyl diphosphate, thereby reducing the pool of lipid carrier available.</text>
</comment>
<reference evidence="19" key="1">
    <citation type="submission" date="2016-10" db="EMBL/GenBank/DDBJ databases">
        <authorList>
            <person name="de Groot N.N."/>
        </authorList>
    </citation>
    <scope>NUCLEOTIDE SEQUENCE [LARGE SCALE GENOMIC DNA]</scope>
    <source>
        <strain evidence="19">DSM 12489</strain>
    </source>
</reference>
<keyword evidence="10 17" id="KW-1133">Transmembrane helix</keyword>
<dbReference type="EMBL" id="FNOJ01000016">
    <property type="protein sequence ID" value="SDW83071.1"/>
    <property type="molecule type" value="Genomic_DNA"/>
</dbReference>
<evidence type="ECO:0000256" key="2">
    <source>
        <dbReference type="ARBA" id="ARBA00010621"/>
    </source>
</evidence>
<evidence type="ECO:0000256" key="13">
    <source>
        <dbReference type="ARBA" id="ARBA00023316"/>
    </source>
</evidence>
<dbReference type="GO" id="GO:0008360">
    <property type="term" value="P:regulation of cell shape"/>
    <property type="evidence" value="ECO:0007669"/>
    <property type="project" value="UniProtKB-KW"/>
</dbReference>
<evidence type="ECO:0000256" key="6">
    <source>
        <dbReference type="ARBA" id="ARBA00022692"/>
    </source>
</evidence>
<dbReference type="Proteomes" id="UP000182589">
    <property type="component" value="Unassembled WGS sequence"/>
</dbReference>
<dbReference type="Pfam" id="PF02673">
    <property type="entry name" value="BacA"/>
    <property type="match status" value="1"/>
</dbReference>
<evidence type="ECO:0000256" key="5">
    <source>
        <dbReference type="ARBA" id="ARBA00022475"/>
    </source>
</evidence>
<reference evidence="18" key="3">
    <citation type="submission" date="2023-02" db="EMBL/GenBank/DDBJ databases">
        <title>Proposal of a novel subspecies: Alicyclobacillus hesperidum subspecies aegle.</title>
        <authorList>
            <person name="Goto K."/>
            <person name="Fujii T."/>
            <person name="Yasui K."/>
            <person name="Mochida K."/>
            <person name="Kato-Tanaka Y."/>
            <person name="Morohoshi S."/>
            <person name="An S.Y."/>
            <person name="Kasai H."/>
            <person name="Yokota A."/>
        </authorList>
    </citation>
    <scope>NUCLEOTIDE SEQUENCE</scope>
    <source>
        <strain evidence="18">DSM 12766</strain>
    </source>
</reference>
<keyword evidence="8 17" id="KW-0133">Cell shape</keyword>
<gene>
    <name evidence="17" type="primary">uppP</name>
    <name evidence="18" type="synonym">uppP4</name>
    <name evidence="18" type="ORF">Heshes_02730</name>
    <name evidence="19" type="ORF">SAMN04489725_11651</name>
</gene>
<sequence>MTALQAVIMGIVQGITEFLPISSSGHIVLFEKLMHVQVEQDTLFILLLHIGTLMAVAYAMRKEVVWLWKHPRSRVTWMVLVALLPTAVIGALCEEWFDNLFESGVTIGLEFVVTGIILWWIDSIEAGPKTESSMALADSLWIGTLQGIAILPALSRSGLTIAGGLWRGMDRMAATRFSFLLSIPAILGGTLVKLDDIVEAPAKALMLPWGEMLLGALAAAVAGYFSVRWTTWLVARCKMRVFAVYTFAIAAFILYDQLFAHRWFPPLVH</sequence>
<evidence type="ECO:0000256" key="17">
    <source>
        <dbReference type="HAMAP-Rule" id="MF_01006"/>
    </source>
</evidence>
<name>A0A1H2WR66_9BACL</name>
<comment type="catalytic activity">
    <reaction evidence="16 17">
        <text>di-trans,octa-cis-undecaprenyl diphosphate + H2O = di-trans,octa-cis-undecaprenyl phosphate + phosphate + H(+)</text>
        <dbReference type="Rhea" id="RHEA:28094"/>
        <dbReference type="ChEBI" id="CHEBI:15377"/>
        <dbReference type="ChEBI" id="CHEBI:15378"/>
        <dbReference type="ChEBI" id="CHEBI:43474"/>
        <dbReference type="ChEBI" id="CHEBI:58405"/>
        <dbReference type="ChEBI" id="CHEBI:60392"/>
        <dbReference type="EC" id="3.6.1.27"/>
    </reaction>
</comment>
<feature type="transmembrane region" description="Helical" evidence="17">
    <location>
        <begin position="141"/>
        <end position="166"/>
    </location>
</feature>
<comment type="subcellular location">
    <subcellularLocation>
        <location evidence="1 17">Cell membrane</location>
        <topology evidence="1 17">Multi-pass membrane protein</topology>
    </subcellularLocation>
</comment>
<keyword evidence="20" id="KW-1185">Reference proteome</keyword>
<dbReference type="GO" id="GO:0009252">
    <property type="term" value="P:peptidoglycan biosynthetic process"/>
    <property type="evidence" value="ECO:0007669"/>
    <property type="project" value="UniProtKB-KW"/>
</dbReference>
<feature type="transmembrane region" description="Helical" evidence="17">
    <location>
        <begin position="75"/>
        <end position="93"/>
    </location>
</feature>